<feature type="active site" description="Proton acceptor" evidence="22">
    <location>
        <position position="366"/>
    </location>
</feature>
<dbReference type="InterPro" id="IPR045357">
    <property type="entry name" value="Aminopeptidase_N-like_N"/>
</dbReference>
<dbReference type="Gene3D" id="2.60.40.1910">
    <property type="match status" value="1"/>
</dbReference>
<dbReference type="RefSeq" id="XP_035433473.2">
    <property type="nucleotide sequence ID" value="XM_035577580.2"/>
</dbReference>
<dbReference type="GO" id="GO:0005737">
    <property type="term" value="C:cytoplasm"/>
    <property type="evidence" value="ECO:0007669"/>
    <property type="project" value="TreeGrafter"/>
</dbReference>
<evidence type="ECO:0000256" key="2">
    <source>
        <dbReference type="ARBA" id="ARBA00004401"/>
    </source>
</evidence>
<dbReference type="GO" id="GO:0042277">
    <property type="term" value="F:peptide binding"/>
    <property type="evidence" value="ECO:0007669"/>
    <property type="project" value="TreeGrafter"/>
</dbReference>
<keyword evidence="14" id="KW-0106">Calcium</keyword>
<evidence type="ECO:0000256" key="20">
    <source>
        <dbReference type="ARBA" id="ARBA00023180"/>
    </source>
</evidence>
<evidence type="ECO:0000256" key="24">
    <source>
        <dbReference type="PIRSR" id="PIRSR634016-4"/>
    </source>
</evidence>
<evidence type="ECO:0000256" key="7">
    <source>
        <dbReference type="ARBA" id="ARBA00022475"/>
    </source>
</evidence>
<dbReference type="RefSeq" id="XP_035433474.2">
    <property type="nucleotide sequence ID" value="XM_035577581.2"/>
</dbReference>
<comment type="subunit">
    <text evidence="5">Homodimer; disulfide-linked.</text>
</comment>
<evidence type="ECO:0000259" key="26">
    <source>
        <dbReference type="Pfam" id="PF01433"/>
    </source>
</evidence>
<gene>
    <name evidence="30 31" type="primary">LOC118264921</name>
</gene>
<evidence type="ECO:0000256" key="11">
    <source>
        <dbReference type="ARBA" id="ARBA00022723"/>
    </source>
</evidence>
<comment type="cofactor">
    <cofactor evidence="23 25">
        <name>Zn(2+)</name>
        <dbReference type="ChEBI" id="CHEBI:29105"/>
    </cofactor>
    <text evidence="23 25">Binds 1 zinc ion per subunit.</text>
</comment>
<evidence type="ECO:0000256" key="3">
    <source>
        <dbReference type="ARBA" id="ARBA00004609"/>
    </source>
</evidence>
<comment type="subcellular location">
    <subcellularLocation>
        <location evidence="3">Cell membrane</location>
        <topology evidence="3">Lipid-anchor</topology>
        <topology evidence="3">GPI-anchor</topology>
    </subcellularLocation>
    <subcellularLocation>
        <location evidence="2">Cell membrane</location>
        <topology evidence="2">Single-pass type II membrane protein</topology>
    </subcellularLocation>
</comment>
<dbReference type="FunFam" id="1.25.50.20:FF:000001">
    <property type="entry name" value="Aminopeptidase"/>
    <property type="match status" value="1"/>
</dbReference>
<dbReference type="GO" id="GO:0005615">
    <property type="term" value="C:extracellular space"/>
    <property type="evidence" value="ECO:0007669"/>
    <property type="project" value="TreeGrafter"/>
</dbReference>
<evidence type="ECO:0000256" key="25">
    <source>
        <dbReference type="RuleBase" id="RU364040"/>
    </source>
</evidence>
<evidence type="ECO:0000256" key="4">
    <source>
        <dbReference type="ARBA" id="ARBA00010136"/>
    </source>
</evidence>
<dbReference type="GO" id="GO:0004230">
    <property type="term" value="F:glutamyl aminopeptidase activity"/>
    <property type="evidence" value="ECO:0007669"/>
    <property type="project" value="UniProtKB-EC"/>
</dbReference>
<feature type="binding site" evidence="23">
    <location>
        <position position="369"/>
    </location>
    <ligand>
        <name>Zn(2+)</name>
        <dbReference type="ChEBI" id="CHEBI:29105"/>
        <note>catalytic</note>
    </ligand>
</feature>
<evidence type="ECO:0000259" key="27">
    <source>
        <dbReference type="Pfam" id="PF11838"/>
    </source>
</evidence>
<keyword evidence="17 25" id="KW-0482">Metalloprotease</keyword>
<evidence type="ECO:0000256" key="12">
    <source>
        <dbReference type="ARBA" id="ARBA00022801"/>
    </source>
</evidence>
<feature type="site" description="Transition state stabilizer" evidence="24">
    <location>
        <position position="451"/>
    </location>
</feature>
<evidence type="ECO:0000313" key="29">
    <source>
        <dbReference type="Proteomes" id="UP000829999"/>
    </source>
</evidence>
<dbReference type="PANTHER" id="PTHR11533:SF276">
    <property type="entry name" value="GLUTAMYL AMINOPEPTIDASE"/>
    <property type="match status" value="1"/>
</dbReference>
<keyword evidence="19" id="KW-1015">Disulfide bond</keyword>
<feature type="binding site" evidence="23">
    <location>
        <position position="388"/>
    </location>
    <ligand>
        <name>Zn(2+)</name>
        <dbReference type="ChEBI" id="CHEBI:29105"/>
        <note>catalytic</note>
    </ligand>
</feature>
<dbReference type="Pfam" id="PF11838">
    <property type="entry name" value="ERAP1_C"/>
    <property type="match status" value="1"/>
</dbReference>
<dbReference type="EC" id="3.4.11.-" evidence="25"/>
<evidence type="ECO:0000256" key="6">
    <source>
        <dbReference type="ARBA" id="ARBA00022438"/>
    </source>
</evidence>
<dbReference type="InterPro" id="IPR050344">
    <property type="entry name" value="Peptidase_M1_aminopeptidases"/>
</dbReference>
<keyword evidence="29" id="KW-1185">Reference proteome</keyword>
<keyword evidence="12 25" id="KW-0378">Hydrolase</keyword>
<keyword evidence="16" id="KW-1133">Transmembrane helix</keyword>
<dbReference type="FunFam" id="2.60.40.1910:FF:000003">
    <property type="entry name" value="Aminopeptidase"/>
    <property type="match status" value="1"/>
</dbReference>
<dbReference type="GO" id="GO:0008270">
    <property type="term" value="F:zinc ion binding"/>
    <property type="evidence" value="ECO:0007669"/>
    <property type="project" value="UniProtKB-UniRule"/>
</dbReference>
<dbReference type="InterPro" id="IPR014782">
    <property type="entry name" value="Peptidase_M1_dom"/>
</dbReference>
<keyword evidence="9 25" id="KW-0645">Protease</keyword>
<dbReference type="CDD" id="cd09601">
    <property type="entry name" value="M1_APN-Q_like"/>
    <property type="match status" value="1"/>
</dbReference>
<dbReference type="Pfam" id="PF17900">
    <property type="entry name" value="Peptidase_M1_N"/>
    <property type="match status" value="1"/>
</dbReference>
<dbReference type="InterPro" id="IPR034016">
    <property type="entry name" value="M1_APN-typ"/>
</dbReference>
<evidence type="ECO:0000256" key="19">
    <source>
        <dbReference type="ARBA" id="ARBA00023157"/>
    </source>
</evidence>
<dbReference type="Gene3D" id="2.60.40.1730">
    <property type="entry name" value="tricorn interacting facor f3 domain"/>
    <property type="match status" value="1"/>
</dbReference>
<dbReference type="AlphaFoldDB" id="A0A9R0CYB2"/>
<dbReference type="InterPro" id="IPR001930">
    <property type="entry name" value="Peptidase_M1"/>
</dbReference>
<dbReference type="GeneID" id="118264921"/>
<evidence type="ECO:0000259" key="28">
    <source>
        <dbReference type="Pfam" id="PF17900"/>
    </source>
</evidence>
<keyword evidence="15" id="KW-0735">Signal-anchor</keyword>
<sequence length="941" mass="107839">MGKPKVMEWSRNHKLLIFFIIAALCFFVSTVALATLDRDACKLIEHKPDNTTQDEKKIEDPNYYRLPRSVEPENYKLMLNPNTTNNSFAGSVLITISVKEKIKTIALHANNLTIHGISLTNNNSKGIRILSTNMSLDKRELLLINLQNELDIAQYKLFILFSGRLDNKIVGFYKSNLKTGGTMVASKFQPTYARQAFPCFDEPDFKATYDITLWKPHSYVALSNMNEISSVYDKNVQMDRVTFATSVPMSTYLACFVVCDFDYKEADINSGGIGRNFKLRSFAQKQDLHKIDFALDIGKRATEFYINYYEVPFPLPKLDMIAIPDYVSGATEHWGLITYRETSFLVDQASASATNKISVANTIAHELAHMWFGNLVTMKWWDEVWLNEGFASYMQAKALEAIEPSWKVLDSFLTKVLHPVLSIDAKLSSHPIVQTVATPDQITSIFDSISYNKGASILRMLEGFIGPENFRHGVSDYLKKYEFGNTVTQELLSSLEPYFKKDFPDLNLTYIMDTWTLQMGYPVLNVKRGDEPKSFIVSQSRFLIDPDAVYPNDSKFNYKWFVPITFKTDTATKNEVTWLADTAQDVTLKINADDKWLKINNNQVGYYRVNYDESTWQALIEALKSKSNQLSGADRSQLLDDVFALAEARAVPYSIALDLTTYLLVENELTPWQTAGNVFFGLEDRLQYSLVYDNLMKYIQRLIRPIYAKQNWDAVNLPIIDSLLRTRILSLAVHYQVPEAVEKAKSMFYQWLNTHGTPENAPIHQDLREMIYYNGMKSASMADWDKLWAIYKKEEDVQELLKLRKALAAPRDTTILRKFLLMAWDEANIRSQDYLTVVVQISANPSGAALVWDDVRARWPQLVQRFTLNSRYLGNIIPAITASFNTDLKLKEMESFFGLYPEAGAGETGRRRALENCKNNIRWSTYHLKQVTTWINANYQS</sequence>
<keyword evidence="21" id="KW-0449">Lipoprotein</keyword>
<dbReference type="GO" id="GO:0043171">
    <property type="term" value="P:peptide catabolic process"/>
    <property type="evidence" value="ECO:0007669"/>
    <property type="project" value="TreeGrafter"/>
</dbReference>
<evidence type="ECO:0000313" key="30">
    <source>
        <dbReference type="RefSeq" id="XP_035433473.2"/>
    </source>
</evidence>
<evidence type="ECO:0000256" key="23">
    <source>
        <dbReference type="PIRSR" id="PIRSR634016-3"/>
    </source>
</evidence>
<feature type="binding site" evidence="23">
    <location>
        <position position="365"/>
    </location>
    <ligand>
        <name>Zn(2+)</name>
        <dbReference type="ChEBI" id="CHEBI:29105"/>
        <note>catalytic</note>
    </ligand>
</feature>
<feature type="domain" description="Aminopeptidase N-like N-terminal" evidence="28">
    <location>
        <begin position="72"/>
        <end position="253"/>
    </location>
</feature>
<feature type="domain" description="ERAP1-like C-terminal" evidence="27">
    <location>
        <begin position="596"/>
        <end position="916"/>
    </location>
</feature>
<dbReference type="SUPFAM" id="SSF63737">
    <property type="entry name" value="Leukotriene A4 hydrolase N-terminal domain"/>
    <property type="match status" value="1"/>
</dbReference>
<evidence type="ECO:0000313" key="31">
    <source>
        <dbReference type="RefSeq" id="XP_035433474.2"/>
    </source>
</evidence>
<evidence type="ECO:0000256" key="13">
    <source>
        <dbReference type="ARBA" id="ARBA00022833"/>
    </source>
</evidence>
<dbReference type="InterPro" id="IPR027268">
    <property type="entry name" value="Peptidase_M4/M1_CTD_sf"/>
</dbReference>
<evidence type="ECO:0000256" key="16">
    <source>
        <dbReference type="ARBA" id="ARBA00022989"/>
    </source>
</evidence>
<keyword evidence="20" id="KW-0325">Glycoprotein</keyword>
<keyword evidence="10" id="KW-0812">Transmembrane</keyword>
<keyword evidence="13 23" id="KW-0862">Zinc</keyword>
<reference evidence="30 31" key="1">
    <citation type="submission" date="2025-04" db="UniProtKB">
        <authorList>
            <consortium name="RefSeq"/>
        </authorList>
    </citation>
    <scope>IDENTIFICATION</scope>
    <source>
        <tissue evidence="30 31">Whole larval tissue</tissue>
    </source>
</reference>
<feature type="domain" description="Peptidase M1 membrane alanine aminopeptidase" evidence="26">
    <location>
        <begin position="293"/>
        <end position="515"/>
    </location>
</feature>
<name>A0A9R0CYB2_SPOFR</name>
<organism evidence="29 30">
    <name type="scientific">Spodoptera frugiperda</name>
    <name type="common">Fall armyworm</name>
    <dbReference type="NCBI Taxonomy" id="7108"/>
    <lineage>
        <taxon>Eukaryota</taxon>
        <taxon>Metazoa</taxon>
        <taxon>Ecdysozoa</taxon>
        <taxon>Arthropoda</taxon>
        <taxon>Hexapoda</taxon>
        <taxon>Insecta</taxon>
        <taxon>Pterygota</taxon>
        <taxon>Neoptera</taxon>
        <taxon>Endopterygota</taxon>
        <taxon>Lepidoptera</taxon>
        <taxon>Glossata</taxon>
        <taxon>Ditrysia</taxon>
        <taxon>Noctuoidea</taxon>
        <taxon>Noctuidae</taxon>
        <taxon>Amphipyrinae</taxon>
        <taxon>Spodoptera</taxon>
    </lineage>
</organism>
<dbReference type="OrthoDB" id="510539at2759"/>
<dbReference type="FunFam" id="2.60.40.1730:FF:000012">
    <property type="entry name" value="Aminopeptidase N"/>
    <property type="match status" value="1"/>
</dbReference>
<dbReference type="Proteomes" id="UP000829999">
    <property type="component" value="Chromosome 28"/>
</dbReference>
<dbReference type="GO" id="GO:0006508">
    <property type="term" value="P:proteolysis"/>
    <property type="evidence" value="ECO:0007669"/>
    <property type="project" value="UniProtKB-KW"/>
</dbReference>
<comment type="catalytic activity">
    <reaction evidence="1">
        <text>Release of N-terminal glutamate (and to a lesser extent aspartate) from a peptide.</text>
        <dbReference type="EC" id="3.4.11.7"/>
    </reaction>
</comment>
<dbReference type="PANTHER" id="PTHR11533">
    <property type="entry name" value="PROTEASE M1 ZINC METALLOPROTEASE"/>
    <property type="match status" value="1"/>
</dbReference>
<keyword evidence="7" id="KW-1003">Cell membrane</keyword>
<keyword evidence="18" id="KW-0472">Membrane</keyword>
<dbReference type="Gene3D" id="1.25.50.20">
    <property type="match status" value="1"/>
</dbReference>
<keyword evidence="6 25" id="KW-0031">Aminopeptidase</keyword>
<keyword evidence="11 23" id="KW-0479">Metal-binding</keyword>
<dbReference type="GO" id="GO:0098552">
    <property type="term" value="C:side of membrane"/>
    <property type="evidence" value="ECO:0007669"/>
    <property type="project" value="UniProtKB-KW"/>
</dbReference>
<dbReference type="SUPFAM" id="SSF55486">
    <property type="entry name" value="Metalloproteases ('zincins'), catalytic domain"/>
    <property type="match status" value="1"/>
</dbReference>
<dbReference type="Gene3D" id="1.10.390.10">
    <property type="entry name" value="Neutral Protease Domain 2"/>
    <property type="match status" value="1"/>
</dbReference>
<dbReference type="PRINTS" id="PR00756">
    <property type="entry name" value="ALADIPTASE"/>
</dbReference>
<accession>A0A9R0CYB2</accession>
<dbReference type="GO" id="GO:0005886">
    <property type="term" value="C:plasma membrane"/>
    <property type="evidence" value="ECO:0007669"/>
    <property type="project" value="UniProtKB-SubCell"/>
</dbReference>
<proteinExistence type="inferred from homology"/>
<evidence type="ECO:0000256" key="10">
    <source>
        <dbReference type="ARBA" id="ARBA00022692"/>
    </source>
</evidence>
<dbReference type="Pfam" id="PF01433">
    <property type="entry name" value="Peptidase_M1"/>
    <property type="match status" value="1"/>
</dbReference>
<evidence type="ECO:0000256" key="9">
    <source>
        <dbReference type="ARBA" id="ARBA00022670"/>
    </source>
</evidence>
<dbReference type="InterPro" id="IPR042097">
    <property type="entry name" value="Aminopeptidase_N-like_N_sf"/>
</dbReference>
<evidence type="ECO:0000256" key="18">
    <source>
        <dbReference type="ARBA" id="ARBA00023136"/>
    </source>
</evidence>
<dbReference type="FunFam" id="1.10.390.10:FF:000016">
    <property type="entry name" value="Glutamyl aminopeptidase"/>
    <property type="match status" value="1"/>
</dbReference>
<evidence type="ECO:0000256" key="1">
    <source>
        <dbReference type="ARBA" id="ARBA00001703"/>
    </source>
</evidence>
<comment type="similarity">
    <text evidence="4 25">Belongs to the peptidase M1 family.</text>
</comment>
<evidence type="ECO:0000256" key="17">
    <source>
        <dbReference type="ARBA" id="ARBA00023049"/>
    </source>
</evidence>
<keyword evidence="8" id="KW-0336">GPI-anchor</keyword>
<dbReference type="InterPro" id="IPR024571">
    <property type="entry name" value="ERAP1-like_C_dom"/>
</dbReference>
<dbReference type="GO" id="GO:0070006">
    <property type="term" value="F:metalloaminopeptidase activity"/>
    <property type="evidence" value="ECO:0007669"/>
    <property type="project" value="TreeGrafter"/>
</dbReference>
<protein>
    <recommendedName>
        <fullName evidence="25">Aminopeptidase</fullName>
        <ecNumber evidence="25">3.4.11.-</ecNumber>
    </recommendedName>
</protein>
<evidence type="ECO:0000256" key="14">
    <source>
        <dbReference type="ARBA" id="ARBA00022837"/>
    </source>
</evidence>
<evidence type="ECO:0000256" key="21">
    <source>
        <dbReference type="ARBA" id="ARBA00023288"/>
    </source>
</evidence>
<evidence type="ECO:0000256" key="22">
    <source>
        <dbReference type="PIRSR" id="PIRSR634016-1"/>
    </source>
</evidence>
<evidence type="ECO:0000256" key="15">
    <source>
        <dbReference type="ARBA" id="ARBA00022968"/>
    </source>
</evidence>
<evidence type="ECO:0000256" key="5">
    <source>
        <dbReference type="ARBA" id="ARBA00011748"/>
    </source>
</evidence>
<evidence type="ECO:0000256" key="8">
    <source>
        <dbReference type="ARBA" id="ARBA00022622"/>
    </source>
</evidence>